<dbReference type="InterPro" id="IPR005677">
    <property type="entry name" value="Fum_hydII"/>
</dbReference>
<dbReference type="SUPFAM" id="SSF48557">
    <property type="entry name" value="L-aspartase-like"/>
    <property type="match status" value="1"/>
</dbReference>
<dbReference type="Gene3D" id="1.10.40.30">
    <property type="entry name" value="Fumarase/aspartase (C-terminal domain)"/>
    <property type="match status" value="1"/>
</dbReference>
<dbReference type="PANTHER" id="PTHR11444">
    <property type="entry name" value="ASPARTATEAMMONIA/ARGININOSUCCINATE/ADENYLOSUCCINATE LYASE"/>
    <property type="match status" value="1"/>
</dbReference>
<proteinExistence type="inferred from homology"/>
<dbReference type="FunFam" id="1.20.200.10:FF:000001">
    <property type="entry name" value="Fumarate hydratase, mitochondrial"/>
    <property type="match status" value="1"/>
</dbReference>
<dbReference type="GO" id="GO:0006099">
    <property type="term" value="P:tricarboxylic acid cycle"/>
    <property type="evidence" value="ECO:0007669"/>
    <property type="project" value="InterPro"/>
</dbReference>
<dbReference type="Gene3D" id="1.20.200.10">
    <property type="entry name" value="Fumarase/aspartase (Central domain)"/>
    <property type="match status" value="1"/>
</dbReference>
<comment type="caution">
    <text evidence="6">The sequence shown here is derived from an EMBL/GenBank/DDBJ whole genome shotgun (WGS) entry which is preliminary data.</text>
</comment>
<dbReference type="NCBIfam" id="NF008909">
    <property type="entry name" value="PRK12273.1"/>
    <property type="match status" value="1"/>
</dbReference>
<dbReference type="GO" id="GO:0006108">
    <property type="term" value="P:malate metabolic process"/>
    <property type="evidence" value="ECO:0007669"/>
    <property type="project" value="TreeGrafter"/>
</dbReference>
<evidence type="ECO:0000256" key="2">
    <source>
        <dbReference type="ARBA" id="ARBA00012921"/>
    </source>
</evidence>
<feature type="domain" description="Fumarate lyase N-terminal" evidence="4">
    <location>
        <begin position="10"/>
        <end position="338"/>
    </location>
</feature>
<dbReference type="InterPro" id="IPR008948">
    <property type="entry name" value="L-Aspartase-like"/>
</dbReference>
<dbReference type="FunFam" id="1.10.40.30:FF:000002">
    <property type="entry name" value="Fumarate hydratase class II"/>
    <property type="match status" value="1"/>
</dbReference>
<evidence type="ECO:0000259" key="5">
    <source>
        <dbReference type="Pfam" id="PF10415"/>
    </source>
</evidence>
<accession>A0A0F9Z636</accession>
<evidence type="ECO:0000313" key="6">
    <source>
        <dbReference type="EMBL" id="KKO12774.1"/>
    </source>
</evidence>
<dbReference type="HAMAP" id="MF_00743">
    <property type="entry name" value="FumaraseC"/>
    <property type="match status" value="1"/>
</dbReference>
<organism evidence="6">
    <name type="scientific">marine sediment metagenome</name>
    <dbReference type="NCBI Taxonomy" id="412755"/>
    <lineage>
        <taxon>unclassified sequences</taxon>
        <taxon>metagenomes</taxon>
        <taxon>ecological metagenomes</taxon>
    </lineage>
</organism>
<dbReference type="Pfam" id="PF10415">
    <property type="entry name" value="FumaraseC_C"/>
    <property type="match status" value="1"/>
</dbReference>
<evidence type="ECO:0000256" key="1">
    <source>
        <dbReference type="ARBA" id="ARBA00009084"/>
    </source>
</evidence>
<dbReference type="PROSITE" id="PS00163">
    <property type="entry name" value="FUMARATE_LYASES"/>
    <property type="match status" value="1"/>
</dbReference>
<dbReference type="InterPro" id="IPR000362">
    <property type="entry name" value="Fumarate_lyase_fam"/>
</dbReference>
<reference evidence="6" key="1">
    <citation type="journal article" date="2015" name="Nature">
        <title>Complex archaea that bridge the gap between prokaryotes and eukaryotes.</title>
        <authorList>
            <person name="Spang A."/>
            <person name="Saw J.H."/>
            <person name="Jorgensen S.L."/>
            <person name="Zaremba-Niedzwiedzka K."/>
            <person name="Martijn J."/>
            <person name="Lind A.E."/>
            <person name="van Eijk R."/>
            <person name="Schleper C."/>
            <person name="Guy L."/>
            <person name="Ettema T.J."/>
        </authorList>
    </citation>
    <scope>NUCLEOTIDE SEQUENCE</scope>
</reference>
<dbReference type="Gene3D" id="1.10.275.10">
    <property type="entry name" value="Fumarase/aspartase (N-terminal domain)"/>
    <property type="match status" value="1"/>
</dbReference>
<dbReference type="EMBL" id="LAZR01000001">
    <property type="protein sequence ID" value="KKO12774.1"/>
    <property type="molecule type" value="Genomic_DNA"/>
</dbReference>
<feature type="domain" description="Fumarase C C-terminal" evidence="5">
    <location>
        <begin position="404"/>
        <end position="456"/>
    </location>
</feature>
<dbReference type="PRINTS" id="PR00145">
    <property type="entry name" value="ARGSUCLYASE"/>
</dbReference>
<keyword evidence="3" id="KW-0456">Lyase</keyword>
<dbReference type="Pfam" id="PF00206">
    <property type="entry name" value="Lyase_1"/>
    <property type="match status" value="1"/>
</dbReference>
<dbReference type="AlphaFoldDB" id="A0A0F9Z636"/>
<protein>
    <recommendedName>
        <fullName evidence="2">fumarate hydratase</fullName>
        <ecNumber evidence="2">4.2.1.2</ecNumber>
    </recommendedName>
</protein>
<dbReference type="FunFam" id="1.10.275.10:FF:000001">
    <property type="entry name" value="Fumarate hydratase, mitochondrial"/>
    <property type="match status" value="1"/>
</dbReference>
<gene>
    <name evidence="6" type="ORF">LCGC14_0007910</name>
</gene>
<dbReference type="PANTHER" id="PTHR11444:SF1">
    <property type="entry name" value="FUMARATE HYDRATASE, MITOCHONDRIAL"/>
    <property type="match status" value="1"/>
</dbReference>
<dbReference type="InterPro" id="IPR020557">
    <property type="entry name" value="Fumarate_lyase_CS"/>
</dbReference>
<dbReference type="InterPro" id="IPR022761">
    <property type="entry name" value="Fumarate_lyase_N"/>
</dbReference>
<evidence type="ECO:0000259" key="4">
    <source>
        <dbReference type="Pfam" id="PF00206"/>
    </source>
</evidence>
<dbReference type="EC" id="4.2.1.2" evidence="2"/>
<dbReference type="GO" id="GO:0004333">
    <property type="term" value="F:fumarate hydratase activity"/>
    <property type="evidence" value="ECO:0007669"/>
    <property type="project" value="UniProtKB-EC"/>
</dbReference>
<evidence type="ECO:0000256" key="3">
    <source>
        <dbReference type="ARBA" id="ARBA00023239"/>
    </source>
</evidence>
<dbReference type="PRINTS" id="PR00149">
    <property type="entry name" value="FUMRATELYASE"/>
</dbReference>
<name>A0A0F9Z636_9ZZZZ</name>
<dbReference type="CDD" id="cd01362">
    <property type="entry name" value="Fumarase_classII"/>
    <property type="match status" value="1"/>
</dbReference>
<dbReference type="NCBIfam" id="TIGR00979">
    <property type="entry name" value="fumC_II"/>
    <property type="match status" value="1"/>
</dbReference>
<dbReference type="InterPro" id="IPR018951">
    <property type="entry name" value="Fumarase_C_C"/>
</dbReference>
<dbReference type="InterPro" id="IPR024083">
    <property type="entry name" value="Fumarase/histidase_N"/>
</dbReference>
<dbReference type="GO" id="GO:0006106">
    <property type="term" value="P:fumarate metabolic process"/>
    <property type="evidence" value="ECO:0007669"/>
    <property type="project" value="InterPro"/>
</dbReference>
<sequence length="460" mass="49927">MRTEHDSLGAVELADDVLWGAQTQRSLHNFKIGRDRFSIDFIHAFALVKKASAQANHALGKLPAKHAELIAAVCDEIVKGRHDDQFPLSVWQTGSGTQTNMNLNEVIANRGNELAGNARGTYQPLHPNDHVNMSQSSNDVFPTTMHVVTAQSVRELLEVLDVLVDGIDDKVHGFADILKSGRTHLMDATPMTLGQEFSAFSAQLVFARDQLLACLPSIQQLALGGSAVGTGLNTHPDWSATVVERISELSGIAFTPAENKFMALAGHDALVDLHGRLNTLATALFKMASDIRLMNSGPRCGLAELKVPANEPGSSIMPGKVNPTQAEALTMVCVRVMGNQTTVAMAGSQGHFQLNVFKPVIIHTVLESMELLKDAMFSFEQHCLRGLEANREQLETNVSRSLMLVTALSPAIGYEKAAKAARYADEHQLSLRDAVLALSLMTGDEFDTQVDPRQMLAPHD</sequence>
<comment type="similarity">
    <text evidence="1">Belongs to the class-II fumarase/aspartase family. Fumarase subfamily.</text>
</comment>